<dbReference type="InterPro" id="IPR036431">
    <property type="entry name" value="ARID_dom_sf"/>
</dbReference>
<dbReference type="SMART" id="SM01014">
    <property type="entry name" value="ARID"/>
    <property type="match status" value="1"/>
</dbReference>
<dbReference type="GO" id="GO:0003677">
    <property type="term" value="F:DNA binding"/>
    <property type="evidence" value="ECO:0007669"/>
    <property type="project" value="UniProtKB-KW"/>
</dbReference>
<dbReference type="SUPFAM" id="SSF46774">
    <property type="entry name" value="ARID-like"/>
    <property type="match status" value="1"/>
</dbReference>
<evidence type="ECO:0000256" key="1">
    <source>
        <dbReference type="ARBA" id="ARBA00023015"/>
    </source>
</evidence>
<gene>
    <name evidence="6" type="ORF">L873DRAFT_1811004</name>
</gene>
<keyword evidence="4" id="KW-0539">Nucleus</keyword>
<keyword evidence="2" id="KW-0238">DNA-binding</keyword>
<evidence type="ECO:0000256" key="4">
    <source>
        <dbReference type="ARBA" id="ARBA00023242"/>
    </source>
</evidence>
<dbReference type="OrthoDB" id="338531at2759"/>
<dbReference type="InterPro" id="IPR045147">
    <property type="entry name" value="ARI3A/B/C"/>
</dbReference>
<organism evidence="6 7">
    <name type="scientific">Choiromyces venosus 120613-1</name>
    <dbReference type="NCBI Taxonomy" id="1336337"/>
    <lineage>
        <taxon>Eukaryota</taxon>
        <taxon>Fungi</taxon>
        <taxon>Dikarya</taxon>
        <taxon>Ascomycota</taxon>
        <taxon>Pezizomycotina</taxon>
        <taxon>Pezizomycetes</taxon>
        <taxon>Pezizales</taxon>
        <taxon>Tuberaceae</taxon>
        <taxon>Choiromyces</taxon>
    </lineage>
</organism>
<dbReference type="PANTHER" id="PTHR15348">
    <property type="entry name" value="AT-RICH INTERACTIVE DOMAIN-CONTAINING PROTEIN ARID DOMAIN- CONTAINING PROTEIN DEAD RINGER PROTEIN B-CELL REGULATOR OF IGH TRANSCRIPTION BRIGHT"/>
    <property type="match status" value="1"/>
</dbReference>
<evidence type="ECO:0000256" key="2">
    <source>
        <dbReference type="ARBA" id="ARBA00023125"/>
    </source>
</evidence>
<keyword evidence="3" id="KW-0804">Transcription</keyword>
<reference evidence="6 7" key="1">
    <citation type="journal article" date="2018" name="Nat. Ecol. Evol.">
        <title>Pezizomycetes genomes reveal the molecular basis of ectomycorrhizal truffle lifestyle.</title>
        <authorList>
            <person name="Murat C."/>
            <person name="Payen T."/>
            <person name="Noel B."/>
            <person name="Kuo A."/>
            <person name="Morin E."/>
            <person name="Chen J."/>
            <person name="Kohler A."/>
            <person name="Krizsan K."/>
            <person name="Balestrini R."/>
            <person name="Da Silva C."/>
            <person name="Montanini B."/>
            <person name="Hainaut M."/>
            <person name="Levati E."/>
            <person name="Barry K.W."/>
            <person name="Belfiori B."/>
            <person name="Cichocki N."/>
            <person name="Clum A."/>
            <person name="Dockter R.B."/>
            <person name="Fauchery L."/>
            <person name="Guy J."/>
            <person name="Iotti M."/>
            <person name="Le Tacon F."/>
            <person name="Lindquist E.A."/>
            <person name="Lipzen A."/>
            <person name="Malagnac F."/>
            <person name="Mello A."/>
            <person name="Molinier V."/>
            <person name="Miyauchi S."/>
            <person name="Poulain J."/>
            <person name="Riccioni C."/>
            <person name="Rubini A."/>
            <person name="Sitrit Y."/>
            <person name="Splivallo R."/>
            <person name="Traeger S."/>
            <person name="Wang M."/>
            <person name="Zifcakova L."/>
            <person name="Wipf D."/>
            <person name="Zambonelli A."/>
            <person name="Paolocci F."/>
            <person name="Nowrousian M."/>
            <person name="Ottonello S."/>
            <person name="Baldrian P."/>
            <person name="Spatafora J.W."/>
            <person name="Henrissat B."/>
            <person name="Nagy L.G."/>
            <person name="Aury J.M."/>
            <person name="Wincker P."/>
            <person name="Grigoriev I.V."/>
            <person name="Bonfante P."/>
            <person name="Martin F.M."/>
        </authorList>
    </citation>
    <scope>NUCLEOTIDE SEQUENCE [LARGE SCALE GENOMIC DNA]</scope>
    <source>
        <strain evidence="6 7">120613-1</strain>
    </source>
</reference>
<sequence length="130" mass="14768">MAAPTPERERKGPWANRVLSTEIEKTPEYNEFIDKLKEYHEKRGTTLTVEPELGRKLLDLRKLYNKVTSLGGYDKVTEEKGAWRDLALGYKLAANNTNAGYLLKTIYYKNLAYVKSQSPPFPDLSSVPSA</sequence>
<dbReference type="STRING" id="1336337.A0A3N4JEF2"/>
<dbReference type="Pfam" id="PF01388">
    <property type="entry name" value="ARID"/>
    <property type="match status" value="1"/>
</dbReference>
<proteinExistence type="predicted"/>
<keyword evidence="1" id="KW-0805">Transcription regulation</keyword>
<evidence type="ECO:0000313" key="6">
    <source>
        <dbReference type="EMBL" id="RPA96652.1"/>
    </source>
</evidence>
<dbReference type="CDD" id="cd16100">
    <property type="entry name" value="ARID"/>
    <property type="match status" value="1"/>
</dbReference>
<name>A0A3N4JEF2_9PEZI</name>
<keyword evidence="7" id="KW-1185">Reference proteome</keyword>
<feature type="domain" description="ARID" evidence="5">
    <location>
        <begin position="26"/>
        <end position="119"/>
    </location>
</feature>
<evidence type="ECO:0000313" key="7">
    <source>
        <dbReference type="Proteomes" id="UP000276215"/>
    </source>
</evidence>
<dbReference type="EMBL" id="ML120412">
    <property type="protein sequence ID" value="RPA96652.1"/>
    <property type="molecule type" value="Genomic_DNA"/>
</dbReference>
<dbReference type="PANTHER" id="PTHR15348:SF0">
    <property type="entry name" value="PROTEIN DEAD RINGER"/>
    <property type="match status" value="1"/>
</dbReference>
<evidence type="ECO:0000256" key="3">
    <source>
        <dbReference type="ARBA" id="ARBA00023163"/>
    </source>
</evidence>
<dbReference type="Proteomes" id="UP000276215">
    <property type="component" value="Unassembled WGS sequence"/>
</dbReference>
<dbReference type="InterPro" id="IPR001606">
    <property type="entry name" value="ARID_dom"/>
</dbReference>
<protein>
    <submittedName>
        <fullName evidence="6">ARID-like protein</fullName>
    </submittedName>
</protein>
<dbReference type="GO" id="GO:0006357">
    <property type="term" value="P:regulation of transcription by RNA polymerase II"/>
    <property type="evidence" value="ECO:0007669"/>
    <property type="project" value="InterPro"/>
</dbReference>
<dbReference type="GO" id="GO:0005634">
    <property type="term" value="C:nucleus"/>
    <property type="evidence" value="ECO:0007669"/>
    <property type="project" value="TreeGrafter"/>
</dbReference>
<dbReference type="SMART" id="SM00501">
    <property type="entry name" value="BRIGHT"/>
    <property type="match status" value="1"/>
</dbReference>
<dbReference type="PROSITE" id="PS51011">
    <property type="entry name" value="ARID"/>
    <property type="match status" value="1"/>
</dbReference>
<dbReference type="Gene3D" id="1.10.150.60">
    <property type="entry name" value="ARID DNA-binding domain"/>
    <property type="match status" value="1"/>
</dbReference>
<dbReference type="AlphaFoldDB" id="A0A3N4JEF2"/>
<evidence type="ECO:0000259" key="5">
    <source>
        <dbReference type="PROSITE" id="PS51011"/>
    </source>
</evidence>
<accession>A0A3N4JEF2</accession>